<keyword evidence="6" id="KW-1185">Reference proteome</keyword>
<dbReference type="InterPro" id="IPR000843">
    <property type="entry name" value="HTH_LacI"/>
</dbReference>
<keyword evidence="3" id="KW-0804">Transcription</keyword>
<keyword evidence="2" id="KW-0238">DNA-binding</keyword>
<evidence type="ECO:0000256" key="2">
    <source>
        <dbReference type="ARBA" id="ARBA00023125"/>
    </source>
</evidence>
<proteinExistence type="predicted"/>
<dbReference type="InterPro" id="IPR028082">
    <property type="entry name" value="Peripla_BP_I"/>
</dbReference>
<dbReference type="Proteomes" id="UP001157017">
    <property type="component" value="Unassembled WGS sequence"/>
</dbReference>
<dbReference type="PANTHER" id="PTHR30146">
    <property type="entry name" value="LACI-RELATED TRANSCRIPTIONAL REPRESSOR"/>
    <property type="match status" value="1"/>
</dbReference>
<dbReference type="Pfam" id="PF00356">
    <property type="entry name" value="LacI"/>
    <property type="match status" value="1"/>
</dbReference>
<evidence type="ECO:0000256" key="1">
    <source>
        <dbReference type="ARBA" id="ARBA00023015"/>
    </source>
</evidence>
<dbReference type="EMBL" id="BSUZ01000001">
    <property type="protein sequence ID" value="GMA85508.1"/>
    <property type="molecule type" value="Genomic_DNA"/>
</dbReference>
<reference evidence="6" key="1">
    <citation type="journal article" date="2019" name="Int. J. Syst. Evol. Microbiol.">
        <title>The Global Catalogue of Microorganisms (GCM) 10K type strain sequencing project: providing services to taxonomists for standard genome sequencing and annotation.</title>
        <authorList>
            <consortium name="The Broad Institute Genomics Platform"/>
            <consortium name="The Broad Institute Genome Sequencing Center for Infectious Disease"/>
            <person name="Wu L."/>
            <person name="Ma J."/>
        </authorList>
    </citation>
    <scope>NUCLEOTIDE SEQUENCE [LARGE SCALE GENOMIC DNA]</scope>
    <source>
        <strain evidence="6">NBRC 108730</strain>
    </source>
</reference>
<dbReference type="SMART" id="SM00354">
    <property type="entry name" value="HTH_LACI"/>
    <property type="match status" value="1"/>
</dbReference>
<feature type="domain" description="HTH lacI-type" evidence="4">
    <location>
        <begin position="2"/>
        <end position="56"/>
    </location>
</feature>
<dbReference type="Pfam" id="PF00532">
    <property type="entry name" value="Peripla_BP_1"/>
    <property type="match status" value="1"/>
</dbReference>
<dbReference type="PANTHER" id="PTHR30146:SF109">
    <property type="entry name" value="HTH-TYPE TRANSCRIPTIONAL REGULATOR GALS"/>
    <property type="match status" value="1"/>
</dbReference>
<accession>A0ABQ6JBH2</accession>
<dbReference type="SUPFAM" id="SSF53822">
    <property type="entry name" value="Periplasmic binding protein-like I"/>
    <property type="match status" value="1"/>
</dbReference>
<evidence type="ECO:0000313" key="5">
    <source>
        <dbReference type="EMBL" id="GMA85508.1"/>
    </source>
</evidence>
<dbReference type="CDD" id="cd01392">
    <property type="entry name" value="HTH_LacI"/>
    <property type="match status" value="1"/>
</dbReference>
<dbReference type="CDD" id="cd06267">
    <property type="entry name" value="PBP1_LacI_sugar_binding-like"/>
    <property type="match status" value="1"/>
</dbReference>
<dbReference type="Gene3D" id="3.40.50.2300">
    <property type="match status" value="2"/>
</dbReference>
<protein>
    <submittedName>
        <fullName evidence="5">LacI family transcriptional regulator</fullName>
    </submittedName>
</protein>
<organism evidence="5 6">
    <name type="scientific">Angustibacter aerolatus</name>
    <dbReference type="NCBI Taxonomy" id="1162965"/>
    <lineage>
        <taxon>Bacteria</taxon>
        <taxon>Bacillati</taxon>
        <taxon>Actinomycetota</taxon>
        <taxon>Actinomycetes</taxon>
        <taxon>Kineosporiales</taxon>
        <taxon>Kineosporiaceae</taxon>
    </lineage>
</organism>
<dbReference type="InterPro" id="IPR010982">
    <property type="entry name" value="Lambda_DNA-bd_dom_sf"/>
</dbReference>
<dbReference type="Gene3D" id="1.10.260.40">
    <property type="entry name" value="lambda repressor-like DNA-binding domains"/>
    <property type="match status" value="1"/>
</dbReference>
<keyword evidence="1" id="KW-0805">Transcription regulation</keyword>
<evidence type="ECO:0000259" key="4">
    <source>
        <dbReference type="PROSITE" id="PS50932"/>
    </source>
</evidence>
<dbReference type="SUPFAM" id="SSF47413">
    <property type="entry name" value="lambda repressor-like DNA-binding domains"/>
    <property type="match status" value="1"/>
</dbReference>
<name>A0ABQ6JBH2_9ACTN</name>
<dbReference type="InterPro" id="IPR001761">
    <property type="entry name" value="Peripla_BP/Lac1_sug-bd_dom"/>
</dbReference>
<gene>
    <name evidence="5" type="ORF">GCM10025868_07580</name>
</gene>
<evidence type="ECO:0000313" key="6">
    <source>
        <dbReference type="Proteomes" id="UP001157017"/>
    </source>
</evidence>
<dbReference type="PROSITE" id="PS00356">
    <property type="entry name" value="HTH_LACI_1"/>
    <property type="match status" value="1"/>
</dbReference>
<comment type="caution">
    <text evidence="5">The sequence shown here is derived from an EMBL/GenBank/DDBJ whole genome shotgun (WGS) entry which is preliminary data.</text>
</comment>
<sequence length="268" mass="28617">MSRIEDVALAAGVSTATVSRALRGLPKVSAETRQRVLDAAAEARYIASPTASSLASGKTGVVAVVVPYVTRWYFAHLIAGASQMLREHGYHVLLVDVGDEGPGREMLLDSRLFFKRVDAALVLSLRMHPQEREMLGRLGFPVVSVGVPSAGWSCVRIDDVGAIRLATEHLIGLGHERIAFVGGKPLPATDFTTPGDRETGFRAAMADAGLPVRDWQVANAAWTPAGGLEAGLSLLRRRQRPTAVVVASDEMAIGVLSAAREPGHRRAR</sequence>
<evidence type="ECO:0000256" key="3">
    <source>
        <dbReference type="ARBA" id="ARBA00023163"/>
    </source>
</evidence>
<dbReference type="PROSITE" id="PS50932">
    <property type="entry name" value="HTH_LACI_2"/>
    <property type="match status" value="1"/>
</dbReference>